<dbReference type="GO" id="GO:0045454">
    <property type="term" value="P:cell redox homeostasis"/>
    <property type="evidence" value="ECO:0007669"/>
    <property type="project" value="TreeGrafter"/>
</dbReference>
<evidence type="ECO:0000256" key="6">
    <source>
        <dbReference type="ARBA" id="ARBA00023157"/>
    </source>
</evidence>
<dbReference type="PANTHER" id="PTHR10681:SF171">
    <property type="entry name" value="PEROXIREDOXIN 4"/>
    <property type="match status" value="1"/>
</dbReference>
<proteinExistence type="inferred from homology"/>
<dbReference type="FunFam" id="3.40.30.10:FF:000003">
    <property type="entry name" value="Peroxiredoxin 1"/>
    <property type="match status" value="1"/>
</dbReference>
<dbReference type="GO" id="GO:0042744">
    <property type="term" value="P:hydrogen peroxide catabolic process"/>
    <property type="evidence" value="ECO:0007669"/>
    <property type="project" value="TreeGrafter"/>
</dbReference>
<dbReference type="Proteomes" id="UP000253551">
    <property type="component" value="Unassembled WGS sequence"/>
</dbReference>
<keyword evidence="4" id="KW-0049">Antioxidant</keyword>
<comment type="catalytic activity">
    <reaction evidence="8">
        <text>a hydroperoxide + [thioredoxin]-dithiol = an alcohol + [thioredoxin]-disulfide + H2O</text>
        <dbReference type="Rhea" id="RHEA:62620"/>
        <dbReference type="Rhea" id="RHEA-COMP:10698"/>
        <dbReference type="Rhea" id="RHEA-COMP:10700"/>
        <dbReference type="ChEBI" id="CHEBI:15377"/>
        <dbReference type="ChEBI" id="CHEBI:29950"/>
        <dbReference type="ChEBI" id="CHEBI:30879"/>
        <dbReference type="ChEBI" id="CHEBI:35924"/>
        <dbReference type="ChEBI" id="CHEBI:50058"/>
        <dbReference type="EC" id="1.11.1.24"/>
    </reaction>
</comment>
<keyword evidence="7" id="KW-0676">Redox-active center</keyword>
<dbReference type="PROSITE" id="PS51352">
    <property type="entry name" value="THIOREDOXIN_2"/>
    <property type="match status" value="1"/>
</dbReference>
<keyword evidence="11" id="KW-1185">Reference proteome</keyword>
<comment type="caution">
    <text evidence="10">The sequence shown here is derived from an EMBL/GenBank/DDBJ whole genome shotgun (WGS) entry which is preliminary data.</text>
</comment>
<evidence type="ECO:0000256" key="8">
    <source>
        <dbReference type="ARBA" id="ARBA00049091"/>
    </source>
</evidence>
<dbReference type="STRING" id="4846.A0A367J5B1"/>
<evidence type="ECO:0000259" key="9">
    <source>
        <dbReference type="PROSITE" id="PS51352"/>
    </source>
</evidence>
<dbReference type="GO" id="GO:0006979">
    <property type="term" value="P:response to oxidative stress"/>
    <property type="evidence" value="ECO:0007669"/>
    <property type="project" value="TreeGrafter"/>
</dbReference>
<dbReference type="GO" id="GO:0033554">
    <property type="term" value="P:cellular response to stress"/>
    <property type="evidence" value="ECO:0007669"/>
    <property type="project" value="TreeGrafter"/>
</dbReference>
<evidence type="ECO:0000313" key="10">
    <source>
        <dbReference type="EMBL" id="RCH85120.1"/>
    </source>
</evidence>
<dbReference type="InterPro" id="IPR000866">
    <property type="entry name" value="AhpC/TSA"/>
</dbReference>
<dbReference type="Pfam" id="PF10417">
    <property type="entry name" value="1-cysPrx_C"/>
    <property type="match status" value="1"/>
</dbReference>
<keyword evidence="5" id="KW-0560">Oxidoreductase</keyword>
<dbReference type="InterPro" id="IPR019479">
    <property type="entry name" value="Peroxiredoxin_C"/>
</dbReference>
<evidence type="ECO:0000256" key="4">
    <source>
        <dbReference type="ARBA" id="ARBA00022862"/>
    </source>
</evidence>
<dbReference type="Gene3D" id="3.40.30.10">
    <property type="entry name" value="Glutaredoxin"/>
    <property type="match status" value="1"/>
</dbReference>
<evidence type="ECO:0000256" key="1">
    <source>
        <dbReference type="ARBA" id="ARBA00009796"/>
    </source>
</evidence>
<dbReference type="InterPro" id="IPR013766">
    <property type="entry name" value="Thioredoxin_domain"/>
</dbReference>
<dbReference type="GO" id="GO:0008379">
    <property type="term" value="F:thioredoxin peroxidase activity"/>
    <property type="evidence" value="ECO:0007669"/>
    <property type="project" value="TreeGrafter"/>
</dbReference>
<dbReference type="PANTHER" id="PTHR10681">
    <property type="entry name" value="THIOREDOXIN PEROXIDASE"/>
    <property type="match status" value="1"/>
</dbReference>
<accession>A0A367J5B1</accession>
<sequence length="240" mass="26617">MFSRVISRPLVNTIRATARPSVISPMARKAFSSTSSRFLSINAFEQKRATVQHPAPEWKAQSLVDGEFKELSSTDFKGKFLVMVFYPADFTFVCPTELLAFSDRVEEFRELNAEVVGISVDNVHSHLAWTNVPRKQGGLGAINIPLVSDIKKDISTNYNVLIPEEGLALRGLFVIDPKGTLRIANIHDLPIGRSVDETLRVIEAIKFTDEHGEVCPANWTKGGKTIKPNPKGSLEYFGSN</sequence>
<reference evidence="10 11" key="1">
    <citation type="journal article" date="2018" name="G3 (Bethesda)">
        <title>Phylogenetic and Phylogenomic Definition of Rhizopus Species.</title>
        <authorList>
            <person name="Gryganskyi A.P."/>
            <person name="Golan J."/>
            <person name="Dolatabadi S."/>
            <person name="Mondo S."/>
            <person name="Robb S."/>
            <person name="Idnurm A."/>
            <person name="Muszewska A."/>
            <person name="Steczkiewicz K."/>
            <person name="Masonjones S."/>
            <person name="Liao H.L."/>
            <person name="Gajdeczka M.T."/>
            <person name="Anike F."/>
            <person name="Vuek A."/>
            <person name="Anishchenko I.M."/>
            <person name="Voigt K."/>
            <person name="de Hoog G.S."/>
            <person name="Smith M.E."/>
            <person name="Heitman J."/>
            <person name="Vilgalys R."/>
            <person name="Stajich J.E."/>
        </authorList>
    </citation>
    <scope>NUCLEOTIDE SEQUENCE [LARGE SCALE GENOMIC DNA]</scope>
    <source>
        <strain evidence="10 11">LSU 92-RS-03</strain>
    </source>
</reference>
<dbReference type="InterPro" id="IPR036249">
    <property type="entry name" value="Thioredoxin-like_sf"/>
</dbReference>
<keyword evidence="6" id="KW-1015">Disulfide bond</keyword>
<name>A0A367J5B1_RHIST</name>
<dbReference type="SUPFAM" id="SSF52833">
    <property type="entry name" value="Thioredoxin-like"/>
    <property type="match status" value="1"/>
</dbReference>
<feature type="domain" description="Thioredoxin" evidence="9">
    <location>
        <begin position="49"/>
        <end position="207"/>
    </location>
</feature>
<gene>
    <name evidence="10" type="primary">TPX1</name>
    <name evidence="10" type="ORF">CU098_008414</name>
</gene>
<keyword evidence="3 10" id="KW-0575">Peroxidase</keyword>
<evidence type="ECO:0000256" key="2">
    <source>
        <dbReference type="ARBA" id="ARBA00013017"/>
    </source>
</evidence>
<evidence type="ECO:0000256" key="3">
    <source>
        <dbReference type="ARBA" id="ARBA00022559"/>
    </source>
</evidence>
<protein>
    <recommendedName>
        <fullName evidence="2">thioredoxin-dependent peroxiredoxin</fullName>
        <ecNumber evidence="2">1.11.1.24</ecNumber>
    </recommendedName>
</protein>
<dbReference type="OrthoDB" id="185659at2759"/>
<dbReference type="InterPro" id="IPR050217">
    <property type="entry name" value="Peroxiredoxin"/>
</dbReference>
<evidence type="ECO:0000256" key="5">
    <source>
        <dbReference type="ARBA" id="ARBA00023002"/>
    </source>
</evidence>
<organism evidence="10 11">
    <name type="scientific">Rhizopus stolonifer</name>
    <name type="common">Rhizopus nigricans</name>
    <dbReference type="NCBI Taxonomy" id="4846"/>
    <lineage>
        <taxon>Eukaryota</taxon>
        <taxon>Fungi</taxon>
        <taxon>Fungi incertae sedis</taxon>
        <taxon>Mucoromycota</taxon>
        <taxon>Mucoromycotina</taxon>
        <taxon>Mucoromycetes</taxon>
        <taxon>Mucorales</taxon>
        <taxon>Mucorineae</taxon>
        <taxon>Rhizopodaceae</taxon>
        <taxon>Rhizopus</taxon>
    </lineage>
</organism>
<dbReference type="GO" id="GO:0005829">
    <property type="term" value="C:cytosol"/>
    <property type="evidence" value="ECO:0007669"/>
    <property type="project" value="TreeGrafter"/>
</dbReference>
<dbReference type="EMBL" id="PJQM01004255">
    <property type="protein sequence ID" value="RCH85120.1"/>
    <property type="molecule type" value="Genomic_DNA"/>
</dbReference>
<dbReference type="AlphaFoldDB" id="A0A367J5B1"/>
<evidence type="ECO:0000313" key="11">
    <source>
        <dbReference type="Proteomes" id="UP000253551"/>
    </source>
</evidence>
<dbReference type="EC" id="1.11.1.24" evidence="2"/>
<evidence type="ECO:0000256" key="7">
    <source>
        <dbReference type="ARBA" id="ARBA00023284"/>
    </source>
</evidence>
<comment type="similarity">
    <text evidence="1">Belongs to the peroxiredoxin family. AhpC/Prx1 subfamily.</text>
</comment>
<dbReference type="Pfam" id="PF00578">
    <property type="entry name" value="AhpC-TSA"/>
    <property type="match status" value="1"/>
</dbReference>
<dbReference type="CDD" id="cd03015">
    <property type="entry name" value="PRX_Typ2cys"/>
    <property type="match status" value="1"/>
</dbReference>